<sequence>MKAKKLKLNKMDLQEMSAKELNKVLGGNKVVDPTYPGGDTATATATATSTSFAEAEAEAESEAES</sequence>
<feature type="region of interest" description="Disordered" evidence="1">
    <location>
        <begin position="27"/>
        <end position="65"/>
    </location>
</feature>
<comment type="caution">
    <text evidence="2">The sequence shown here is derived from an EMBL/GenBank/DDBJ whole genome shotgun (WGS) entry which is preliminary data.</text>
</comment>
<evidence type="ECO:0000256" key="1">
    <source>
        <dbReference type="SAM" id="MobiDB-lite"/>
    </source>
</evidence>
<gene>
    <name evidence="2" type="ORF">OL497_09700</name>
</gene>
<evidence type="ECO:0008006" key="4">
    <source>
        <dbReference type="Google" id="ProtNLM"/>
    </source>
</evidence>
<organism evidence="2 3">
    <name type="scientific">Chitinophaga nivalis</name>
    <dbReference type="NCBI Taxonomy" id="2991709"/>
    <lineage>
        <taxon>Bacteria</taxon>
        <taxon>Pseudomonadati</taxon>
        <taxon>Bacteroidota</taxon>
        <taxon>Chitinophagia</taxon>
        <taxon>Chitinophagales</taxon>
        <taxon>Chitinophagaceae</taxon>
        <taxon>Chitinophaga</taxon>
    </lineage>
</organism>
<reference evidence="2 3" key="1">
    <citation type="submission" date="2022-10" db="EMBL/GenBank/DDBJ databases">
        <title>Chitinophaga nivalis PC15 sp. nov., isolated from Pyeongchang county, South Korea.</title>
        <authorList>
            <person name="Trinh H.N."/>
        </authorList>
    </citation>
    <scope>NUCLEOTIDE SEQUENCE [LARGE SCALE GENOMIC DNA]</scope>
    <source>
        <strain evidence="2 3">PC14</strain>
    </source>
</reference>
<name>A0ABT3IJM3_9BACT</name>
<feature type="compositionally biased region" description="Low complexity" evidence="1">
    <location>
        <begin position="40"/>
        <end position="54"/>
    </location>
</feature>
<dbReference type="Proteomes" id="UP001207742">
    <property type="component" value="Unassembled WGS sequence"/>
</dbReference>
<dbReference type="RefSeq" id="WP_264729685.1">
    <property type="nucleotide sequence ID" value="NZ_JAPDNR010000001.1"/>
</dbReference>
<dbReference type="EMBL" id="JAPDNS010000001">
    <property type="protein sequence ID" value="MCW3484166.1"/>
    <property type="molecule type" value="Genomic_DNA"/>
</dbReference>
<evidence type="ECO:0000313" key="3">
    <source>
        <dbReference type="Proteomes" id="UP001207742"/>
    </source>
</evidence>
<feature type="compositionally biased region" description="Acidic residues" evidence="1">
    <location>
        <begin position="55"/>
        <end position="65"/>
    </location>
</feature>
<protein>
    <recommendedName>
        <fullName evidence="4">Bacteriocin</fullName>
    </recommendedName>
</protein>
<keyword evidence="3" id="KW-1185">Reference proteome</keyword>
<evidence type="ECO:0000313" key="2">
    <source>
        <dbReference type="EMBL" id="MCW3484166.1"/>
    </source>
</evidence>
<accession>A0ABT3IJM3</accession>
<proteinExistence type="predicted"/>